<dbReference type="Proteomes" id="UP000450457">
    <property type="component" value="Unassembled WGS sequence"/>
</dbReference>
<evidence type="ECO:0000313" key="3">
    <source>
        <dbReference type="EMBL" id="MYL70679.1"/>
    </source>
</evidence>
<feature type="compositionally biased region" description="Acidic residues" evidence="2">
    <location>
        <begin position="240"/>
        <end position="253"/>
    </location>
</feature>
<keyword evidence="1" id="KW-0175">Coiled coil</keyword>
<accession>A0A845F9W0</accession>
<protein>
    <recommendedName>
        <fullName evidence="5">DUF4047 domain-containing protein</fullName>
    </recommendedName>
</protein>
<reference evidence="3 4" key="1">
    <citation type="submission" date="2019-11" db="EMBL/GenBank/DDBJ databases">
        <title>Genome sequences of 17 halophilic strains isolated from different environments.</title>
        <authorList>
            <person name="Furrow R.E."/>
        </authorList>
    </citation>
    <scope>NUCLEOTIDE SEQUENCE [LARGE SCALE GENOMIC DNA]</scope>
    <source>
        <strain evidence="3 4">SL-4</strain>
    </source>
</reference>
<comment type="caution">
    <text evidence="3">The sequence shown here is derived from an EMBL/GenBank/DDBJ whole genome shotgun (WGS) entry which is preliminary data.</text>
</comment>
<dbReference type="RefSeq" id="WP_160912709.1">
    <property type="nucleotide sequence ID" value="NZ_WMFA01000002.1"/>
</dbReference>
<feature type="compositionally biased region" description="Acidic residues" evidence="2">
    <location>
        <begin position="179"/>
        <end position="202"/>
    </location>
</feature>
<gene>
    <name evidence="3" type="ORF">GLW00_07450</name>
</gene>
<feature type="compositionally biased region" description="Basic and acidic residues" evidence="2">
    <location>
        <begin position="254"/>
        <end position="264"/>
    </location>
</feature>
<feature type="compositionally biased region" description="Acidic residues" evidence="2">
    <location>
        <begin position="210"/>
        <end position="226"/>
    </location>
</feature>
<name>A0A845F9W0_9BACI</name>
<feature type="region of interest" description="Disordered" evidence="2">
    <location>
        <begin position="165"/>
        <end position="355"/>
    </location>
</feature>
<evidence type="ECO:0000256" key="1">
    <source>
        <dbReference type="SAM" id="Coils"/>
    </source>
</evidence>
<evidence type="ECO:0008006" key="5">
    <source>
        <dbReference type="Google" id="ProtNLM"/>
    </source>
</evidence>
<organism evidence="3 4">
    <name type="scientific">Halobacillus litoralis</name>
    <dbReference type="NCBI Taxonomy" id="45668"/>
    <lineage>
        <taxon>Bacteria</taxon>
        <taxon>Bacillati</taxon>
        <taxon>Bacillota</taxon>
        <taxon>Bacilli</taxon>
        <taxon>Bacillales</taxon>
        <taxon>Bacillaceae</taxon>
        <taxon>Halobacillus</taxon>
    </lineage>
</organism>
<dbReference type="AlphaFoldDB" id="A0A845F9W0"/>
<evidence type="ECO:0000313" key="4">
    <source>
        <dbReference type="Proteomes" id="UP000450457"/>
    </source>
</evidence>
<feature type="compositionally biased region" description="Basic and acidic residues" evidence="2">
    <location>
        <begin position="165"/>
        <end position="176"/>
    </location>
</feature>
<sequence length="355" mass="40390">MKRRKFLTQVILSVCILCVVIFLSSQLVSQTKASFMDHEQRSMKITTAPIFPGTAEDYTAKVEKAFHSVSQTYAKLIDLSGNEESLKDIEKALEEAAEKRIVFKEQTESYHTVHNEAMKFFHKYDFSKYPFLLHEVDKVKEVNKKFERLSSQRIEETIEHLKVKKENRMKKDKESPSQEGEEEKIQEEADQSEEEAEKEADDVEVKMEEAEAAEEASDEAEETTTEEAEKASDETKDIATEEAENSSEGTDEAEQTKGSEKQQNEENADSVKSTSKKSEKNASPSEDKTKQKKEQPAEKSEEEERTQQTNAASEDSDERPVDEETEKQPDGKGVSMTDKESDHESQGGQDDEEDL</sequence>
<feature type="coiled-coil region" evidence="1">
    <location>
        <begin position="79"/>
        <end position="106"/>
    </location>
</feature>
<proteinExistence type="predicted"/>
<feature type="compositionally biased region" description="Basic and acidic residues" evidence="2">
    <location>
        <begin position="227"/>
        <end position="239"/>
    </location>
</feature>
<dbReference type="OrthoDB" id="10017046at2"/>
<feature type="compositionally biased region" description="Basic and acidic residues" evidence="2">
    <location>
        <begin position="276"/>
        <end position="299"/>
    </location>
</feature>
<dbReference type="EMBL" id="WMFA01000002">
    <property type="protein sequence ID" value="MYL70679.1"/>
    <property type="molecule type" value="Genomic_DNA"/>
</dbReference>
<dbReference type="GeneID" id="78006820"/>
<evidence type="ECO:0000256" key="2">
    <source>
        <dbReference type="SAM" id="MobiDB-lite"/>
    </source>
</evidence>
<feature type="compositionally biased region" description="Acidic residues" evidence="2">
    <location>
        <begin position="314"/>
        <end position="325"/>
    </location>
</feature>